<feature type="transmembrane region" description="Helical" evidence="1">
    <location>
        <begin position="39"/>
        <end position="59"/>
    </location>
</feature>
<accession>A0A7H9K9M6</accession>
<evidence type="ECO:0000256" key="1">
    <source>
        <dbReference type="SAM" id="Phobius"/>
    </source>
</evidence>
<feature type="transmembrane region" description="Helical" evidence="1">
    <location>
        <begin position="248"/>
        <end position="268"/>
    </location>
</feature>
<reference evidence="2" key="2">
    <citation type="submission" date="2022-07" db="EMBL/GenBank/DDBJ databases">
        <title>Diversity of ethanolamine utilization by human commensal Escherichia coli.</title>
        <authorList>
            <person name="Jubelin G."/>
        </authorList>
    </citation>
    <scope>NUCLEOTIDE SEQUENCE</scope>
    <source>
        <strain evidence="2">S1</strain>
    </source>
</reference>
<dbReference type="EMBL" id="CP056159">
    <property type="protein sequence ID" value="QLV02602.1"/>
    <property type="molecule type" value="Genomic_DNA"/>
</dbReference>
<keyword evidence="1" id="KW-0812">Transmembrane</keyword>
<dbReference type="AlphaFoldDB" id="A0A7H9K9M6"/>
<feature type="transmembrane region" description="Helical" evidence="1">
    <location>
        <begin position="213"/>
        <end position="236"/>
    </location>
</feature>
<keyword evidence="1" id="KW-0472">Membrane</keyword>
<feature type="transmembrane region" description="Helical" evidence="1">
    <location>
        <begin position="138"/>
        <end position="163"/>
    </location>
</feature>
<evidence type="ECO:0000313" key="3">
    <source>
        <dbReference type="EMBL" id="QLV02602.1"/>
    </source>
</evidence>
<keyword evidence="1" id="KW-1133">Transmembrane helix</keyword>
<feature type="transmembrane region" description="Helical" evidence="1">
    <location>
        <begin position="66"/>
        <end position="84"/>
    </location>
</feature>
<feature type="transmembrane region" description="Helical" evidence="1">
    <location>
        <begin position="353"/>
        <end position="373"/>
    </location>
</feature>
<dbReference type="Proteomes" id="UP001206878">
    <property type="component" value="Unassembled WGS sequence"/>
</dbReference>
<name>A0A7H9K9M6_9ESCH</name>
<feature type="transmembrane region" description="Helical" evidence="1">
    <location>
        <begin position="12"/>
        <end position="33"/>
    </location>
</feature>
<gene>
    <name evidence="3" type="ORF">HV284_16830</name>
    <name evidence="2" type="ORF">NVV43_08130</name>
</gene>
<sequence>MDNVELSPVTRWGMVATGLLQGLVCYLLITWLAGKNNSWIVYGVPATLALSSVLLFTVVSFKQKRLWGWLAIVLIATLGMSGWLKWQIDGMSPWRAEKALWDFGCYLLLMGVMLLPWIQQSLRVHNDITRYSYFYQSVWHNVLVLLVIFITNGLTWLVLLLWSELFKLVGITFFKTLFFSTDWFIYLTLGLVTALAVILARTQSRLIDSIQKLFTLIATGLLPLVSLLTLLFIITLPFAGLNAISRHISAAGLLLTLAFLQLLLMAVVRDPQKASIPWAGPLRYLIKTALLVTPLYVLIAAWALWLRVAQYGWTAERLHGALAVVVLLVWSLGYFVSIVWRKGQNPLVLQGKVNLAVSLLVLVILVLLNSPVLDSMRISVNSHMARYQSGKNTPDQVSIYMLEQSGRYGRAALESLKSDVEYMKDPKRRRSLLMAFDGVQRLQQRISEKALADNVLIAPGSGKPDATFWSAVMKNLYNAMICIEKDACVLVEQDLNSDGRAEWILFAFNSERYIVYGFDPDKKEWQELTMSLLPREITKEKLLTAAKEGKLGTKPKAWRDLTVDGETLDLNLNE</sequence>
<feature type="transmembrane region" description="Helical" evidence="1">
    <location>
        <begin position="320"/>
        <end position="341"/>
    </location>
</feature>
<organism evidence="3 4">
    <name type="scientific">Escherichia marmotae</name>
    <dbReference type="NCBI Taxonomy" id="1499973"/>
    <lineage>
        <taxon>Bacteria</taxon>
        <taxon>Pseudomonadati</taxon>
        <taxon>Pseudomonadota</taxon>
        <taxon>Gammaproteobacteria</taxon>
        <taxon>Enterobacterales</taxon>
        <taxon>Enterobacteriaceae</taxon>
        <taxon>Escherichia</taxon>
    </lineage>
</organism>
<dbReference type="RefSeq" id="WP_000370891.1">
    <property type="nucleotide sequence ID" value="NZ_CAKAEL010000004.1"/>
</dbReference>
<feature type="transmembrane region" description="Helical" evidence="1">
    <location>
        <begin position="183"/>
        <end position="201"/>
    </location>
</feature>
<protein>
    <submittedName>
        <fullName evidence="3">DUF4153 domain-containing protein</fullName>
    </submittedName>
</protein>
<proteinExistence type="predicted"/>
<dbReference type="EMBL" id="JANPXH010000005">
    <property type="protein sequence ID" value="MCR6675575.1"/>
    <property type="molecule type" value="Genomic_DNA"/>
</dbReference>
<dbReference type="InterPro" id="IPR025291">
    <property type="entry name" value="DUF4153"/>
</dbReference>
<feature type="transmembrane region" description="Helical" evidence="1">
    <location>
        <begin position="99"/>
        <end position="118"/>
    </location>
</feature>
<reference evidence="3 4" key="1">
    <citation type="submission" date="2020-06" db="EMBL/GenBank/DDBJ databases">
        <title>REHAB project genomes.</title>
        <authorList>
            <person name="Shaw L.P."/>
        </authorList>
    </citation>
    <scope>NUCLEOTIDE SEQUENCE [LARGE SCALE GENOMIC DNA]</scope>
    <source>
        <strain evidence="3 4">RHBSTW-00814</strain>
    </source>
</reference>
<feature type="transmembrane region" description="Helical" evidence="1">
    <location>
        <begin position="289"/>
        <end position="308"/>
    </location>
</feature>
<evidence type="ECO:0000313" key="4">
    <source>
        <dbReference type="Proteomes" id="UP000512115"/>
    </source>
</evidence>
<dbReference type="Pfam" id="PF13687">
    <property type="entry name" value="DUF4153"/>
    <property type="match status" value="1"/>
</dbReference>
<dbReference type="Proteomes" id="UP000512115">
    <property type="component" value="Chromosome"/>
</dbReference>
<evidence type="ECO:0000313" key="2">
    <source>
        <dbReference type="EMBL" id="MCR6675575.1"/>
    </source>
</evidence>